<dbReference type="GO" id="GO:0016787">
    <property type="term" value="F:hydrolase activity"/>
    <property type="evidence" value="ECO:0007669"/>
    <property type="project" value="UniProtKB-KW"/>
</dbReference>
<protein>
    <submittedName>
        <fullName evidence="1">L-2-amino-thiazoline-4-carboxylic acid hydrolase</fullName>
    </submittedName>
</protein>
<organism evidence="1 2">
    <name type="scientific">Mesorhizobium liriopis</name>
    <dbReference type="NCBI Taxonomy" id="2953882"/>
    <lineage>
        <taxon>Bacteria</taxon>
        <taxon>Pseudomonadati</taxon>
        <taxon>Pseudomonadota</taxon>
        <taxon>Alphaproteobacteria</taxon>
        <taxon>Hyphomicrobiales</taxon>
        <taxon>Phyllobacteriaceae</taxon>
        <taxon>Mesorhizobium</taxon>
    </lineage>
</organism>
<dbReference type="RefSeq" id="WP_252818153.1">
    <property type="nucleotide sequence ID" value="NZ_JAMXQS010000004.1"/>
</dbReference>
<comment type="caution">
    <text evidence="1">The sequence shown here is derived from an EMBL/GenBank/DDBJ whole genome shotgun (WGS) entry which is preliminary data.</text>
</comment>
<dbReference type="Pfam" id="PF14196">
    <property type="entry name" value="ATC_hydrolase"/>
    <property type="match status" value="1"/>
</dbReference>
<keyword evidence="1" id="KW-0378">Hydrolase</keyword>
<sequence>MTDRAEILSRELDSAFRNRADLYRLMLEELTSELGPDAAESVLVRAIEKRGQEVAHAAFARFGPNDARALGEAFLAVSPDDGRMYPTDVERSEHAITFRVRRCPLKDAWVQAGVGDEKLATLCRIAGAFDRGLFETSGVRFENRTWVPGHGDGCCHIHLADRDG</sequence>
<dbReference type="Proteomes" id="UP001205906">
    <property type="component" value="Unassembled WGS sequence"/>
</dbReference>
<evidence type="ECO:0000313" key="2">
    <source>
        <dbReference type="Proteomes" id="UP001205906"/>
    </source>
</evidence>
<gene>
    <name evidence="1" type="ORF">NGM99_09080</name>
</gene>
<evidence type="ECO:0000313" key="1">
    <source>
        <dbReference type="EMBL" id="MCO6049945.1"/>
    </source>
</evidence>
<dbReference type="InterPro" id="IPR026002">
    <property type="entry name" value="ATC_hydrolase-like"/>
</dbReference>
<accession>A0ABT1C543</accession>
<keyword evidence="2" id="KW-1185">Reference proteome</keyword>
<reference evidence="1 2" key="1">
    <citation type="submission" date="2022-06" db="EMBL/GenBank/DDBJ databases">
        <title>Mesorhizobium sp. strain RP14 Genome sequencing and assembly.</title>
        <authorList>
            <person name="Kim I."/>
        </authorList>
    </citation>
    <scope>NUCLEOTIDE SEQUENCE [LARGE SCALE GENOMIC DNA]</scope>
    <source>
        <strain evidence="2">RP14(2022)</strain>
    </source>
</reference>
<dbReference type="EMBL" id="JAMXQS010000004">
    <property type="protein sequence ID" value="MCO6049945.1"/>
    <property type="molecule type" value="Genomic_DNA"/>
</dbReference>
<proteinExistence type="predicted"/>
<name>A0ABT1C543_9HYPH</name>